<protein>
    <submittedName>
        <fullName evidence="2">Uncharacterized protein</fullName>
    </submittedName>
</protein>
<sequence>MAVFRSSSAASVLSAEDLMCLRRADIVLDGVIGGPDQCRTTTNGENHVDLPLVRVGGGGSLLHKSSGIKTKGIDLDMGEFEERKEGGFNGGKERTETLLMARWVAGASTG</sequence>
<dbReference type="Gramene" id="VVA13296">
    <property type="protein sequence ID" value="VVA13296"/>
    <property type="gene ID" value="Prudul26B013946"/>
</dbReference>
<evidence type="ECO:0000313" key="1">
    <source>
        <dbReference type="EMBL" id="KAI5352207.1"/>
    </source>
</evidence>
<keyword evidence="4" id="KW-1185">Reference proteome</keyword>
<reference evidence="2" key="1">
    <citation type="submission" date="2019-07" db="EMBL/GenBank/DDBJ databases">
        <authorList>
            <person name="Alioto T."/>
            <person name="Alioto T."/>
            <person name="Gomez Garrido J."/>
        </authorList>
    </citation>
    <scope>NUCLEOTIDE SEQUENCE</scope>
</reference>
<accession>A0A5E4ECY0</accession>
<dbReference type="AlphaFoldDB" id="A0A5E4ECY0"/>
<dbReference type="Proteomes" id="UP000327085">
    <property type="component" value="Chromosome 1"/>
</dbReference>
<evidence type="ECO:0000313" key="3">
    <source>
        <dbReference type="Proteomes" id="UP000327085"/>
    </source>
</evidence>
<proteinExistence type="predicted"/>
<dbReference type="Proteomes" id="UP001054821">
    <property type="component" value="Chromosome 1"/>
</dbReference>
<gene>
    <name evidence="2" type="ORF">ALMOND_2B013946</name>
    <name evidence="1" type="ORF">L3X38_005098</name>
</gene>
<organism evidence="2 3">
    <name type="scientific">Prunus dulcis</name>
    <name type="common">Almond</name>
    <name type="synonym">Amygdalus dulcis</name>
    <dbReference type="NCBI Taxonomy" id="3755"/>
    <lineage>
        <taxon>Eukaryota</taxon>
        <taxon>Viridiplantae</taxon>
        <taxon>Streptophyta</taxon>
        <taxon>Embryophyta</taxon>
        <taxon>Tracheophyta</taxon>
        <taxon>Spermatophyta</taxon>
        <taxon>Magnoliopsida</taxon>
        <taxon>eudicotyledons</taxon>
        <taxon>Gunneridae</taxon>
        <taxon>Pentapetalae</taxon>
        <taxon>rosids</taxon>
        <taxon>fabids</taxon>
        <taxon>Rosales</taxon>
        <taxon>Rosaceae</taxon>
        <taxon>Amygdaloideae</taxon>
        <taxon>Amygdaleae</taxon>
        <taxon>Prunus</taxon>
    </lineage>
</organism>
<evidence type="ECO:0000313" key="2">
    <source>
        <dbReference type="EMBL" id="VVA13296.1"/>
    </source>
</evidence>
<dbReference type="EMBL" id="JAJFAZ020000001">
    <property type="protein sequence ID" value="KAI5352207.1"/>
    <property type="molecule type" value="Genomic_DNA"/>
</dbReference>
<dbReference type="EMBL" id="CABIKO010000007">
    <property type="protein sequence ID" value="VVA13296.1"/>
    <property type="molecule type" value="Genomic_DNA"/>
</dbReference>
<evidence type="ECO:0000313" key="4">
    <source>
        <dbReference type="Proteomes" id="UP001054821"/>
    </source>
</evidence>
<dbReference type="InParanoid" id="A0A5E4ECY0"/>
<reference evidence="1 4" key="3">
    <citation type="journal article" date="2022" name="G3 (Bethesda)">
        <title>Whole-genome sequence and methylome profiling of the almond [Prunus dulcis (Mill.) D.A. Webb] cultivar 'Nonpareil'.</title>
        <authorList>
            <person name="D'Amico-Willman K.M."/>
            <person name="Ouma W.Z."/>
            <person name="Meulia T."/>
            <person name="Sideli G.M."/>
            <person name="Gradziel T.M."/>
            <person name="Fresnedo-Ramirez J."/>
        </authorList>
    </citation>
    <scope>NUCLEOTIDE SEQUENCE [LARGE SCALE GENOMIC DNA]</scope>
    <source>
        <strain evidence="1">Clone GOH B32 T37-40</strain>
    </source>
</reference>
<reference evidence="3" key="2">
    <citation type="journal article" date="2020" name="Plant J.">
        <title>Transposons played a major role in the diversification between the closely related almond and peach genomes: results from the almond genome sequence.</title>
        <authorList>
            <person name="Alioto T."/>
            <person name="Alexiou K.G."/>
            <person name="Bardil A."/>
            <person name="Barteri F."/>
            <person name="Castanera R."/>
            <person name="Cruz F."/>
            <person name="Dhingra A."/>
            <person name="Duval H."/>
            <person name="Fernandez I Marti A."/>
            <person name="Frias L."/>
            <person name="Galan B."/>
            <person name="Garcia J.L."/>
            <person name="Howad W."/>
            <person name="Gomez-Garrido J."/>
            <person name="Gut M."/>
            <person name="Julca I."/>
            <person name="Morata J."/>
            <person name="Puigdomenech P."/>
            <person name="Ribeca P."/>
            <person name="Rubio Cabetas M.J."/>
            <person name="Vlasova A."/>
            <person name="Wirthensohn M."/>
            <person name="Garcia-Mas J."/>
            <person name="Gabaldon T."/>
            <person name="Casacuberta J.M."/>
            <person name="Arus P."/>
        </authorList>
    </citation>
    <scope>NUCLEOTIDE SEQUENCE [LARGE SCALE GENOMIC DNA]</scope>
    <source>
        <strain evidence="3">cv. Texas</strain>
    </source>
</reference>
<name>A0A5E4ECY0_PRUDU</name>